<evidence type="ECO:0000256" key="2">
    <source>
        <dbReference type="SAM" id="MobiDB-lite"/>
    </source>
</evidence>
<reference evidence="4 5" key="1">
    <citation type="journal article" date="2020" name="IScience">
        <title>Genome Sequencing of the Endangered Kingdonia uniflora (Circaeasteraceae, Ranunculales) Reveals Potential Mechanisms of Evolutionary Specialization.</title>
        <authorList>
            <person name="Sun Y."/>
            <person name="Deng T."/>
            <person name="Zhang A."/>
            <person name="Moore M.J."/>
            <person name="Landis J.B."/>
            <person name="Lin N."/>
            <person name="Zhang H."/>
            <person name="Zhang X."/>
            <person name="Huang J."/>
            <person name="Zhang X."/>
            <person name="Sun H."/>
            <person name="Wang H."/>
        </authorList>
    </citation>
    <scope>NUCLEOTIDE SEQUENCE [LARGE SCALE GENOMIC DNA]</scope>
    <source>
        <strain evidence="4">TB1705</strain>
        <tissue evidence="4">Leaf</tissue>
    </source>
</reference>
<feature type="compositionally biased region" description="Basic residues" evidence="2">
    <location>
        <begin position="317"/>
        <end position="330"/>
    </location>
</feature>
<evidence type="ECO:0000259" key="3">
    <source>
        <dbReference type="PROSITE" id="PS50158"/>
    </source>
</evidence>
<gene>
    <name evidence="4" type="ORF">GIB67_012348</name>
</gene>
<evidence type="ECO:0000313" key="4">
    <source>
        <dbReference type="EMBL" id="KAF6158931.1"/>
    </source>
</evidence>
<accession>A0A7J7MVH4</accession>
<dbReference type="PANTHER" id="PTHR31973">
    <property type="entry name" value="POLYPROTEIN, PUTATIVE-RELATED"/>
    <property type="match status" value="1"/>
</dbReference>
<protein>
    <recommendedName>
        <fullName evidence="3">CCHC-type domain-containing protein</fullName>
    </recommendedName>
</protein>
<dbReference type="InterPro" id="IPR001878">
    <property type="entry name" value="Znf_CCHC"/>
</dbReference>
<sequence>MEMIVGSYDEGYFKMPSLVMQLLIVNRGSFVGCSRDDTTSQWTGTVVMFKASYDGCLRGCRLVLGLDGYFLKGKYGRVCLSLIGLDGNNAQFPVPIYLCRSECYHTWNTFLQALQPWLVQHDAKLTFISDRQKGLIKAVADNFHHCNHRFYFRHMYKNFKKIYRGTHLERLSWNAARAFRKVDKDNFLDKIGEDHLSSRGKPLHKALEKLNMMMMTLMYDRIIKASTWDQDGLVPRVVDHITKLKKLYGKFNLAGTDKNKWTATKDGQSVHTCLVKKTIMEEPPMEIRPPPFLRPTGRPRKARRKDEDELTNDSSRRCSKCGHHGHNKKTCKGPLAADKIVLYKKKLTRVDTQRSQNEIREKFGFFTPEITQTMERTRTSQQSVETPITGQATKINAKRTSNQSTERARQKSTNTRINSNQTNTRGTQSEQSTDPVRGTNPYMRTYNAPRPKWRV</sequence>
<comment type="caution">
    <text evidence="4">The sequence shown here is derived from an EMBL/GenBank/DDBJ whole genome shotgun (WGS) entry which is preliminary data.</text>
</comment>
<dbReference type="PANTHER" id="PTHR31973:SF187">
    <property type="entry name" value="MUTATOR TRANSPOSASE MUDRA PROTEIN"/>
    <property type="match status" value="1"/>
</dbReference>
<organism evidence="4 5">
    <name type="scientific">Kingdonia uniflora</name>
    <dbReference type="NCBI Taxonomy" id="39325"/>
    <lineage>
        <taxon>Eukaryota</taxon>
        <taxon>Viridiplantae</taxon>
        <taxon>Streptophyta</taxon>
        <taxon>Embryophyta</taxon>
        <taxon>Tracheophyta</taxon>
        <taxon>Spermatophyta</taxon>
        <taxon>Magnoliopsida</taxon>
        <taxon>Ranunculales</taxon>
        <taxon>Circaeasteraceae</taxon>
        <taxon>Kingdonia</taxon>
    </lineage>
</organism>
<dbReference type="EMBL" id="JACGCM010001215">
    <property type="protein sequence ID" value="KAF6158931.1"/>
    <property type="molecule type" value="Genomic_DNA"/>
</dbReference>
<feature type="region of interest" description="Disordered" evidence="2">
    <location>
        <begin position="375"/>
        <end position="455"/>
    </location>
</feature>
<dbReference type="Pfam" id="PF10551">
    <property type="entry name" value="MULE"/>
    <property type="match status" value="1"/>
</dbReference>
<dbReference type="PROSITE" id="PS50158">
    <property type="entry name" value="ZF_CCHC"/>
    <property type="match status" value="1"/>
</dbReference>
<feature type="region of interest" description="Disordered" evidence="2">
    <location>
        <begin position="284"/>
        <end position="330"/>
    </location>
</feature>
<dbReference type="GO" id="GO:0003676">
    <property type="term" value="F:nucleic acid binding"/>
    <property type="evidence" value="ECO:0007669"/>
    <property type="project" value="InterPro"/>
</dbReference>
<dbReference type="GO" id="GO:0008270">
    <property type="term" value="F:zinc ion binding"/>
    <property type="evidence" value="ECO:0007669"/>
    <property type="project" value="UniProtKB-KW"/>
</dbReference>
<keyword evidence="1" id="KW-0862">Zinc</keyword>
<keyword evidence="1" id="KW-0863">Zinc-finger</keyword>
<dbReference type="Proteomes" id="UP000541444">
    <property type="component" value="Unassembled WGS sequence"/>
</dbReference>
<evidence type="ECO:0000256" key="1">
    <source>
        <dbReference type="PROSITE-ProRule" id="PRU00047"/>
    </source>
</evidence>
<evidence type="ECO:0000313" key="5">
    <source>
        <dbReference type="Proteomes" id="UP000541444"/>
    </source>
</evidence>
<dbReference type="InterPro" id="IPR018289">
    <property type="entry name" value="MULE_transposase_dom"/>
</dbReference>
<keyword evidence="1" id="KW-0479">Metal-binding</keyword>
<dbReference type="OrthoDB" id="785835at2759"/>
<keyword evidence="5" id="KW-1185">Reference proteome</keyword>
<proteinExistence type="predicted"/>
<feature type="compositionally biased region" description="Polar residues" evidence="2">
    <location>
        <begin position="375"/>
        <end position="434"/>
    </location>
</feature>
<name>A0A7J7MVH4_9MAGN</name>
<dbReference type="AlphaFoldDB" id="A0A7J7MVH4"/>
<feature type="domain" description="CCHC-type" evidence="3">
    <location>
        <begin position="316"/>
        <end position="332"/>
    </location>
</feature>